<dbReference type="KEGG" id="pmes:FX988_03450"/>
<accession>A0A857JQ49</accession>
<dbReference type="InterPro" id="IPR010281">
    <property type="entry name" value="DUF885"/>
</dbReference>
<dbReference type="PANTHER" id="PTHR33361:SF2">
    <property type="entry name" value="DUF885 DOMAIN-CONTAINING PROTEIN"/>
    <property type="match status" value="1"/>
</dbReference>
<dbReference type="Proteomes" id="UP000464524">
    <property type="component" value="Chromosome"/>
</dbReference>
<sequence length="588" mass="67798">MKISIIKNTLSHAIGKPLAMLTLLAMSGNTWADATEEFNDLLNSHWQEAKKEKIFFRTDPDAWKPQGKLADFSPQGFERREAFNQTMLNKLAQIDVEQLSTDEQVSYRLFKYERETEAKSYEFQDRYFPINFLSGWHTYFAEAPANMAFLTAQDYDQYLISLEDYPRFNQENIDLLAQGVKTGFVQHCETFKHYQQTITAHIVENPKDSALYEPFTRFPAQFTKKQKQRYASKGAELIKNAVVPAYVHFNDYFVNDYMPHCRQEPGISSVKGGADYYAYTANYYTTTDLTPKQIHQLGLDEVERISQEMHEIIQQVGFKGSYAEFLQFLATDPRFYAQDRQDVMEKTAFITQKMYGKLPSFFATLPRNTFTIKGSATRGAFYMPPPDNRTPGTYFLTSDPAQQPLYNLEALSLHEAVPGHHLQNAIAMELDVPEFRRTLNHSAFSEGWGLYSERLGKEAGFYQDPYSDFGRLGYEMWRAVRLVVDTGIHAFGWSRQQAIDYLGSRTALTEKATADQIDRYISWPGQALSYKIGELKIRELRSKAEASLKEKFDIRQFHDVIIGQGSLPMAVLEDSVNQWIETQLKHDE</sequence>
<keyword evidence="1" id="KW-0732">Signal</keyword>
<dbReference type="PANTHER" id="PTHR33361">
    <property type="entry name" value="GLR0591 PROTEIN"/>
    <property type="match status" value="1"/>
</dbReference>
<dbReference type="RefSeq" id="WP_160181305.1">
    <property type="nucleotide sequence ID" value="NZ_CP047656.1"/>
</dbReference>
<reference evidence="2 3" key="1">
    <citation type="submission" date="2019-12" db="EMBL/GenBank/DDBJ databases">
        <title>Genome sequencing and assembly of endphytes of Porphyra tenera.</title>
        <authorList>
            <person name="Park J.M."/>
            <person name="Shin R."/>
            <person name="Jo S.H."/>
        </authorList>
    </citation>
    <scope>NUCLEOTIDE SEQUENCE [LARGE SCALE GENOMIC DNA]</scope>
    <source>
        <strain evidence="2 3">GPM4</strain>
    </source>
</reference>
<organism evidence="2 3">
    <name type="scientific">Paraglaciecola mesophila</name>
    <dbReference type="NCBI Taxonomy" id="197222"/>
    <lineage>
        <taxon>Bacteria</taxon>
        <taxon>Pseudomonadati</taxon>
        <taxon>Pseudomonadota</taxon>
        <taxon>Gammaproteobacteria</taxon>
        <taxon>Alteromonadales</taxon>
        <taxon>Alteromonadaceae</taxon>
        <taxon>Paraglaciecola</taxon>
    </lineage>
</organism>
<keyword evidence="3" id="KW-1185">Reference proteome</keyword>
<feature type="chain" id="PRO_5032692550" description="DUF885 domain-containing protein" evidence="1">
    <location>
        <begin position="33"/>
        <end position="588"/>
    </location>
</feature>
<evidence type="ECO:0000256" key="1">
    <source>
        <dbReference type="SAM" id="SignalP"/>
    </source>
</evidence>
<name>A0A857JQ49_9ALTE</name>
<evidence type="ECO:0000313" key="2">
    <source>
        <dbReference type="EMBL" id="QHJ13191.1"/>
    </source>
</evidence>
<feature type="signal peptide" evidence="1">
    <location>
        <begin position="1"/>
        <end position="32"/>
    </location>
</feature>
<dbReference type="OrthoDB" id="9769898at2"/>
<evidence type="ECO:0008006" key="4">
    <source>
        <dbReference type="Google" id="ProtNLM"/>
    </source>
</evidence>
<proteinExistence type="predicted"/>
<dbReference type="EMBL" id="CP047656">
    <property type="protein sequence ID" value="QHJ13191.1"/>
    <property type="molecule type" value="Genomic_DNA"/>
</dbReference>
<gene>
    <name evidence="2" type="ORF">FX988_03450</name>
</gene>
<evidence type="ECO:0000313" key="3">
    <source>
        <dbReference type="Proteomes" id="UP000464524"/>
    </source>
</evidence>
<protein>
    <recommendedName>
        <fullName evidence="4">DUF885 domain-containing protein</fullName>
    </recommendedName>
</protein>
<dbReference type="Pfam" id="PF05960">
    <property type="entry name" value="DUF885"/>
    <property type="match status" value="1"/>
</dbReference>
<dbReference type="AlphaFoldDB" id="A0A857JQ49"/>